<dbReference type="AlphaFoldDB" id="A0A6M3IXV7"/>
<evidence type="ECO:0000256" key="1">
    <source>
        <dbReference type="SAM" id="MobiDB-lite"/>
    </source>
</evidence>
<feature type="region of interest" description="Disordered" evidence="1">
    <location>
        <begin position="1"/>
        <end position="20"/>
    </location>
</feature>
<feature type="compositionally biased region" description="Basic and acidic residues" evidence="1">
    <location>
        <begin position="11"/>
        <end position="20"/>
    </location>
</feature>
<protein>
    <recommendedName>
        <fullName evidence="4">HNH endonuclease</fullName>
    </recommendedName>
</protein>
<organism evidence="2">
    <name type="scientific">viral metagenome</name>
    <dbReference type="NCBI Taxonomy" id="1070528"/>
    <lineage>
        <taxon>unclassified sequences</taxon>
        <taxon>metagenomes</taxon>
        <taxon>organismal metagenomes</taxon>
    </lineage>
</organism>
<reference evidence="2" key="1">
    <citation type="submission" date="2020-03" db="EMBL/GenBank/DDBJ databases">
        <title>The deep terrestrial virosphere.</title>
        <authorList>
            <person name="Holmfeldt K."/>
            <person name="Nilsson E."/>
            <person name="Simone D."/>
            <person name="Lopez-Fernandez M."/>
            <person name="Wu X."/>
            <person name="de Brujin I."/>
            <person name="Lundin D."/>
            <person name="Andersson A."/>
            <person name="Bertilsson S."/>
            <person name="Dopson M."/>
        </authorList>
    </citation>
    <scope>NUCLEOTIDE SEQUENCE</scope>
    <source>
        <strain evidence="3">MM415A00401</strain>
        <strain evidence="2">MM415B00765</strain>
    </source>
</reference>
<gene>
    <name evidence="3" type="ORF">MM415A00401_0014</name>
    <name evidence="2" type="ORF">MM415B00765_0009</name>
</gene>
<sequence length="72" mass="8534">MSRNRRYPRPGKWEKTSRQERPGIKACTGCARPFGKKEVFRLRETQVNWFRGDDEVEALCPACYVKEKTRDI</sequence>
<accession>A0A6M3IXV7</accession>
<dbReference type="EMBL" id="MT142489">
    <property type="protein sequence ID" value="QJA82502.1"/>
    <property type="molecule type" value="Genomic_DNA"/>
</dbReference>
<evidence type="ECO:0008006" key="4">
    <source>
        <dbReference type="Google" id="ProtNLM"/>
    </source>
</evidence>
<evidence type="ECO:0000313" key="2">
    <source>
        <dbReference type="EMBL" id="QJA62509.1"/>
    </source>
</evidence>
<name>A0A6M3IXV7_9ZZZZ</name>
<dbReference type="EMBL" id="MT141473">
    <property type="protein sequence ID" value="QJA62509.1"/>
    <property type="molecule type" value="Genomic_DNA"/>
</dbReference>
<proteinExistence type="predicted"/>
<evidence type="ECO:0000313" key="3">
    <source>
        <dbReference type="EMBL" id="QJA82502.1"/>
    </source>
</evidence>